<reference evidence="17" key="3">
    <citation type="submission" date="2025-09" db="UniProtKB">
        <authorList>
            <consortium name="Ensembl"/>
        </authorList>
    </citation>
    <scope>IDENTIFICATION</scope>
</reference>
<keyword evidence="11" id="KW-0496">Mitochondrion</keyword>
<protein>
    <recommendedName>
        <fullName evidence="14">GTPase IMAP family member 8</fullName>
    </recommendedName>
    <alternativeName>
        <fullName evidence="15">Immune-associated nucleotide-binding protein 9</fullName>
    </alternativeName>
</protein>
<reference evidence="17" key="2">
    <citation type="submission" date="2025-08" db="UniProtKB">
        <authorList>
            <consortium name="Ensembl"/>
        </authorList>
    </citation>
    <scope>IDENTIFICATION</scope>
</reference>
<dbReference type="InterPro" id="IPR045058">
    <property type="entry name" value="GIMA/IAN/Toc"/>
</dbReference>
<comment type="similarity">
    <text evidence="5">Belongs to the TRAFAC class TrmE-Era-EngA-EngB-Septin-like GTPase superfamily. AIG1/Toc34/Toc159-like paraseptin GTPase family. IAN subfamily.</text>
</comment>
<dbReference type="GeneTree" id="ENSGT01140000282522"/>
<proteinExistence type="inferred from homology"/>
<organism evidence="17 18">
    <name type="scientific">Scleropages formosus</name>
    <name type="common">Asian bonytongue</name>
    <name type="synonym">Osteoglossum formosum</name>
    <dbReference type="NCBI Taxonomy" id="113540"/>
    <lineage>
        <taxon>Eukaryota</taxon>
        <taxon>Metazoa</taxon>
        <taxon>Chordata</taxon>
        <taxon>Craniata</taxon>
        <taxon>Vertebrata</taxon>
        <taxon>Euteleostomi</taxon>
        <taxon>Actinopterygii</taxon>
        <taxon>Neopterygii</taxon>
        <taxon>Teleostei</taxon>
        <taxon>Osteoglossocephala</taxon>
        <taxon>Osteoglossomorpha</taxon>
        <taxon>Osteoglossiformes</taxon>
        <taxon>Osteoglossidae</taxon>
        <taxon>Scleropages</taxon>
    </lineage>
</organism>
<dbReference type="PROSITE" id="PS51720">
    <property type="entry name" value="G_AIG1"/>
    <property type="match status" value="3"/>
</dbReference>
<evidence type="ECO:0000256" key="4">
    <source>
        <dbReference type="ARBA" id="ARBA00004555"/>
    </source>
</evidence>
<evidence type="ECO:0000256" key="2">
    <source>
        <dbReference type="ARBA" id="ARBA00004240"/>
    </source>
</evidence>
<evidence type="ECO:0000256" key="10">
    <source>
        <dbReference type="ARBA" id="ARBA00023034"/>
    </source>
</evidence>
<feature type="domain" description="AIG1-type G" evidence="16">
    <location>
        <begin position="420"/>
        <end position="603"/>
    </location>
</feature>
<evidence type="ECO:0000256" key="12">
    <source>
        <dbReference type="ARBA" id="ARBA00023134"/>
    </source>
</evidence>
<dbReference type="PANTHER" id="PTHR10903:SF188">
    <property type="entry name" value="GTPASE IMAP FAMILY MEMBER 2-LIKE-RELATED"/>
    <property type="match status" value="1"/>
</dbReference>
<keyword evidence="12" id="KW-0342">GTP-binding</keyword>
<sequence length="618" mass="69515">HNNQSCKWQYGKDHDITLVLLGRRGSGKSSCGNTILGSEVFQSFLSTTAVTTECAKHSTHIQGRKVTVIDTPDFFGDFLPDPDFHVKKCISMVGQESSVFLLVIQLGLLTVEEKKTVKQIKRTFGKIAKRSIIIVFSYGDQLQVPIRDYLKKKQPQLKDIVSECGKRYHVFNNTDTSSDTQVIELLEKIDSMLADGKTASKRHKSKAEESGHKFYFNSPGKKVELKLVLLGRRGSGKSSCGNTILGAKVFQSFLSTTPVTRECEEHSTHIQGRKVTVIDTPDFFDDFLPDPDFHVKKCISMVGQESSVFLLVIQLGRFTEGEKKIVTQIQEVFGFSIMQNMIVLFSYGDDLEGVIIEDFLKQTQPELRDLVEKCGNRYHVFNNRDTSSDTQVMDLLGKTEEMLENEGTQYDFFLPGRSGKSSCGNTILGAKVFQSFLSTTPVTRECEEHSTHIQGRKVTVIDTPDFFGDFLPDPDFHVKKCISMVGQESSVFLLVIQLGRFTEGEKKIVTQIQEVFSVSVTQNMIVLFSYGDDLEGVTTEDFLKHAQPELRTLVEKCGNRYHVFNNRDTSSDTQVTELLQKVNCMLNRPKEVSLKEINQILGPHFLLGLLSSTLTHVT</sequence>
<dbReference type="Gene3D" id="3.40.50.300">
    <property type="entry name" value="P-loop containing nucleotide triphosphate hydrolases"/>
    <property type="match status" value="3"/>
</dbReference>
<keyword evidence="10" id="KW-0333">Golgi apparatus</keyword>
<dbReference type="FunFam" id="3.40.50.300:FF:000536">
    <property type="entry name" value="GTPase IMAP family member 8"/>
    <property type="match status" value="3"/>
</dbReference>
<dbReference type="GO" id="GO:0005739">
    <property type="term" value="C:mitochondrion"/>
    <property type="evidence" value="ECO:0007669"/>
    <property type="project" value="UniProtKB-SubCell"/>
</dbReference>
<reference evidence="17 18" key="1">
    <citation type="submission" date="2019-04" db="EMBL/GenBank/DDBJ databases">
        <authorList>
            <consortium name="Wellcome Sanger Institute Data Sharing"/>
        </authorList>
    </citation>
    <scope>NUCLEOTIDE SEQUENCE [LARGE SCALE GENOMIC DNA]</scope>
</reference>
<evidence type="ECO:0000256" key="9">
    <source>
        <dbReference type="ARBA" id="ARBA00022824"/>
    </source>
</evidence>
<evidence type="ECO:0000256" key="3">
    <source>
        <dbReference type="ARBA" id="ARBA00004514"/>
    </source>
</evidence>
<evidence type="ECO:0000259" key="16">
    <source>
        <dbReference type="PROSITE" id="PS51720"/>
    </source>
</evidence>
<comment type="function">
    <text evidence="13">Exerts an anti-apoptotic effect in the immune system and is involved in responses to infections.</text>
</comment>
<keyword evidence="7" id="KW-0677">Repeat</keyword>
<dbReference type="GO" id="GO:0005783">
    <property type="term" value="C:endoplasmic reticulum"/>
    <property type="evidence" value="ECO:0007669"/>
    <property type="project" value="UniProtKB-SubCell"/>
</dbReference>
<dbReference type="InterPro" id="IPR027417">
    <property type="entry name" value="P-loop_NTPase"/>
</dbReference>
<feature type="domain" description="AIG1-type G" evidence="16">
    <location>
        <begin position="222"/>
        <end position="419"/>
    </location>
</feature>
<keyword evidence="18" id="KW-1185">Reference proteome</keyword>
<feature type="domain" description="AIG1-type G" evidence="16">
    <location>
        <begin position="13"/>
        <end position="212"/>
    </location>
</feature>
<evidence type="ECO:0000256" key="14">
    <source>
        <dbReference type="ARBA" id="ARBA00073539"/>
    </source>
</evidence>
<dbReference type="InterPro" id="IPR006703">
    <property type="entry name" value="G_AIG1"/>
</dbReference>
<dbReference type="GO" id="GO:0005829">
    <property type="term" value="C:cytosol"/>
    <property type="evidence" value="ECO:0007669"/>
    <property type="project" value="UniProtKB-SubCell"/>
</dbReference>
<comment type="subcellular location">
    <subcellularLocation>
        <location evidence="3">Cytoplasm</location>
        <location evidence="3">Cytosol</location>
    </subcellularLocation>
    <subcellularLocation>
        <location evidence="2">Endoplasmic reticulum</location>
    </subcellularLocation>
    <subcellularLocation>
        <location evidence="4">Golgi apparatus</location>
    </subcellularLocation>
    <subcellularLocation>
        <location evidence="1">Mitochondrion</location>
    </subcellularLocation>
</comment>
<evidence type="ECO:0000256" key="11">
    <source>
        <dbReference type="ARBA" id="ARBA00023128"/>
    </source>
</evidence>
<evidence type="ECO:0000256" key="1">
    <source>
        <dbReference type="ARBA" id="ARBA00004173"/>
    </source>
</evidence>
<name>A0A8C9V1F3_SCLFO</name>
<evidence type="ECO:0000256" key="7">
    <source>
        <dbReference type="ARBA" id="ARBA00022737"/>
    </source>
</evidence>
<dbReference type="PANTHER" id="PTHR10903">
    <property type="entry name" value="GTPASE, IMAP FAMILY MEMBER-RELATED"/>
    <property type="match status" value="1"/>
</dbReference>
<dbReference type="Pfam" id="PF04548">
    <property type="entry name" value="AIG1"/>
    <property type="match status" value="3"/>
</dbReference>
<dbReference type="SUPFAM" id="SSF52540">
    <property type="entry name" value="P-loop containing nucleoside triphosphate hydrolases"/>
    <property type="match status" value="3"/>
</dbReference>
<dbReference type="GO" id="GO:0005794">
    <property type="term" value="C:Golgi apparatus"/>
    <property type="evidence" value="ECO:0007669"/>
    <property type="project" value="UniProtKB-SubCell"/>
</dbReference>
<dbReference type="AlphaFoldDB" id="A0A8C9V1F3"/>
<evidence type="ECO:0000256" key="13">
    <source>
        <dbReference type="ARBA" id="ARBA00056809"/>
    </source>
</evidence>
<evidence type="ECO:0000256" key="8">
    <source>
        <dbReference type="ARBA" id="ARBA00022741"/>
    </source>
</evidence>
<keyword evidence="6" id="KW-0963">Cytoplasm</keyword>
<keyword evidence="8" id="KW-0547">Nucleotide-binding</keyword>
<dbReference type="Ensembl" id="ENSSFOT00015012247.2">
    <property type="protein sequence ID" value="ENSSFOP00015012093.2"/>
    <property type="gene ID" value="ENSSFOG00015007812.2"/>
</dbReference>
<evidence type="ECO:0000256" key="15">
    <source>
        <dbReference type="ARBA" id="ARBA00077278"/>
    </source>
</evidence>
<accession>A0A8C9V1F3</accession>
<evidence type="ECO:0000313" key="17">
    <source>
        <dbReference type="Ensembl" id="ENSSFOP00015012093.2"/>
    </source>
</evidence>
<keyword evidence="9" id="KW-0256">Endoplasmic reticulum</keyword>
<evidence type="ECO:0000313" key="18">
    <source>
        <dbReference type="Proteomes" id="UP000694397"/>
    </source>
</evidence>
<dbReference type="GO" id="GO:0005525">
    <property type="term" value="F:GTP binding"/>
    <property type="evidence" value="ECO:0007669"/>
    <property type="project" value="UniProtKB-KW"/>
</dbReference>
<evidence type="ECO:0000256" key="5">
    <source>
        <dbReference type="ARBA" id="ARBA00008535"/>
    </source>
</evidence>
<dbReference type="Proteomes" id="UP000694397">
    <property type="component" value="Chromosome 18"/>
</dbReference>
<evidence type="ECO:0000256" key="6">
    <source>
        <dbReference type="ARBA" id="ARBA00022490"/>
    </source>
</evidence>